<evidence type="ECO:0000313" key="2">
    <source>
        <dbReference type="EMBL" id="PAY21816.1"/>
    </source>
</evidence>
<keyword evidence="3" id="KW-1185">Reference proteome</keyword>
<organism evidence="2 3">
    <name type="scientific">Dietzia natronolimnaea</name>
    <dbReference type="NCBI Taxonomy" id="161920"/>
    <lineage>
        <taxon>Bacteria</taxon>
        <taxon>Bacillati</taxon>
        <taxon>Actinomycetota</taxon>
        <taxon>Actinomycetes</taxon>
        <taxon>Mycobacteriales</taxon>
        <taxon>Dietziaceae</taxon>
        <taxon>Dietzia</taxon>
    </lineage>
</organism>
<name>A0A2A2WKS7_9ACTN</name>
<feature type="region of interest" description="Disordered" evidence="1">
    <location>
        <begin position="1"/>
        <end position="20"/>
    </location>
</feature>
<dbReference type="AlphaFoldDB" id="A0A2A2WKS7"/>
<evidence type="ECO:0000256" key="1">
    <source>
        <dbReference type="SAM" id="MobiDB-lite"/>
    </source>
</evidence>
<dbReference type="Proteomes" id="UP000218810">
    <property type="component" value="Unassembled WGS sequence"/>
</dbReference>
<reference evidence="3" key="1">
    <citation type="submission" date="2017-09" db="EMBL/GenBank/DDBJ databases">
        <authorList>
            <person name="Zhang Y."/>
            <person name="Huang X."/>
            <person name="Liu J."/>
            <person name="Lu L."/>
            <person name="Peng K."/>
        </authorList>
    </citation>
    <scope>NUCLEOTIDE SEQUENCE [LARGE SCALE GENOMIC DNA]</scope>
    <source>
        <strain evidence="3">S-XJ-1</strain>
    </source>
</reference>
<gene>
    <name evidence="2" type="ORF">CEY15_16825</name>
</gene>
<comment type="caution">
    <text evidence="2">The sequence shown here is derived from an EMBL/GenBank/DDBJ whole genome shotgun (WGS) entry which is preliminary data.</text>
</comment>
<proteinExistence type="predicted"/>
<accession>A0A2A2WKS7</accession>
<evidence type="ECO:0000313" key="3">
    <source>
        <dbReference type="Proteomes" id="UP000218810"/>
    </source>
</evidence>
<protein>
    <submittedName>
        <fullName evidence="2">Uncharacterized protein</fullName>
    </submittedName>
</protein>
<dbReference type="EMBL" id="NTGA01000041">
    <property type="protein sequence ID" value="PAY21816.1"/>
    <property type="molecule type" value="Genomic_DNA"/>
</dbReference>
<sequence>MDEPLVVPGHPSDNPSTDDFWPHLDPRLDPVFFPDDGVPAGPFSARDAKWFAMSAGDSAINDSPLIRDPLIAITDSRILVLGRPGADAPPDRRLITQFRLVCCSTIEWDLGKALSTPMLILTGMIVDRSPVTVCLVLRFSKVTDVRQLTQDVLRRAARQYLRLDLVDPGRRLGSGETEKEYVGQLAHSVIDKSERQATVPFPRFRWIRHGDDYREAGPEVRQHMVHAELSAN</sequence>
<dbReference type="RefSeq" id="WP_095719394.1">
    <property type="nucleotide sequence ID" value="NZ_NTGA01000041.1"/>
</dbReference>